<evidence type="ECO:0000256" key="3">
    <source>
        <dbReference type="ARBA" id="ARBA00022989"/>
    </source>
</evidence>
<feature type="transmembrane region" description="Helical" evidence="5">
    <location>
        <begin position="232"/>
        <end position="256"/>
    </location>
</feature>
<feature type="transmembrane region" description="Helical" evidence="5">
    <location>
        <begin position="40"/>
        <end position="63"/>
    </location>
</feature>
<dbReference type="AlphaFoldDB" id="A0A250DJE4"/>
<dbReference type="InterPro" id="IPR002657">
    <property type="entry name" value="BilAc:Na_symport/Acr3"/>
</dbReference>
<organism evidence="6 7">
    <name type="scientific">Variovorax boronicumulans</name>
    <dbReference type="NCBI Taxonomy" id="436515"/>
    <lineage>
        <taxon>Bacteria</taxon>
        <taxon>Pseudomonadati</taxon>
        <taxon>Pseudomonadota</taxon>
        <taxon>Betaproteobacteria</taxon>
        <taxon>Burkholderiales</taxon>
        <taxon>Comamonadaceae</taxon>
        <taxon>Variovorax</taxon>
    </lineage>
</organism>
<proteinExistence type="predicted"/>
<feature type="transmembrane region" description="Helical" evidence="5">
    <location>
        <begin position="6"/>
        <end position="28"/>
    </location>
</feature>
<evidence type="ECO:0000313" key="7">
    <source>
        <dbReference type="Proteomes" id="UP000217154"/>
    </source>
</evidence>
<dbReference type="RefSeq" id="WP_095745011.1">
    <property type="nucleotide sequence ID" value="NZ_CP023284.1"/>
</dbReference>
<name>A0A250DJE4_9BURK</name>
<evidence type="ECO:0000256" key="4">
    <source>
        <dbReference type="ARBA" id="ARBA00023136"/>
    </source>
</evidence>
<dbReference type="InterPro" id="IPR038770">
    <property type="entry name" value="Na+/solute_symporter_sf"/>
</dbReference>
<evidence type="ECO:0000313" key="6">
    <source>
        <dbReference type="EMBL" id="ATA54382.1"/>
    </source>
</evidence>
<keyword evidence="2 5" id="KW-0812">Transmembrane</keyword>
<feature type="transmembrane region" description="Helical" evidence="5">
    <location>
        <begin position="201"/>
        <end position="220"/>
    </location>
</feature>
<keyword evidence="4 5" id="KW-0472">Membrane</keyword>
<accession>A0A250DJE4</accession>
<dbReference type="GO" id="GO:0016020">
    <property type="term" value="C:membrane"/>
    <property type="evidence" value="ECO:0007669"/>
    <property type="project" value="UniProtKB-SubCell"/>
</dbReference>
<dbReference type="Gene3D" id="1.20.1530.20">
    <property type="match status" value="1"/>
</dbReference>
<dbReference type="PANTHER" id="PTHR10361">
    <property type="entry name" value="SODIUM-BILE ACID COTRANSPORTER"/>
    <property type="match status" value="1"/>
</dbReference>
<dbReference type="PANTHER" id="PTHR10361:SF24">
    <property type="entry name" value="P3 PROTEIN"/>
    <property type="match status" value="1"/>
</dbReference>
<evidence type="ECO:0000256" key="5">
    <source>
        <dbReference type="SAM" id="Phobius"/>
    </source>
</evidence>
<dbReference type="KEGG" id="vbo:CKY39_15005"/>
<feature type="transmembrane region" description="Helical" evidence="5">
    <location>
        <begin position="100"/>
        <end position="122"/>
    </location>
</feature>
<dbReference type="Proteomes" id="UP000217154">
    <property type="component" value="Chromosome"/>
</dbReference>
<feature type="transmembrane region" description="Helical" evidence="5">
    <location>
        <begin position="142"/>
        <end position="159"/>
    </location>
</feature>
<feature type="transmembrane region" description="Helical" evidence="5">
    <location>
        <begin position="171"/>
        <end position="189"/>
    </location>
</feature>
<evidence type="ECO:0000256" key="2">
    <source>
        <dbReference type="ARBA" id="ARBA00022692"/>
    </source>
</evidence>
<gene>
    <name evidence="6" type="ORF">CKY39_15005</name>
</gene>
<evidence type="ECO:0000256" key="1">
    <source>
        <dbReference type="ARBA" id="ARBA00004141"/>
    </source>
</evidence>
<comment type="subcellular location">
    <subcellularLocation>
        <location evidence="1">Membrane</location>
        <topology evidence="1">Multi-pass membrane protein</topology>
    </subcellularLocation>
</comment>
<feature type="transmembrane region" description="Helical" evidence="5">
    <location>
        <begin position="262"/>
        <end position="281"/>
    </location>
</feature>
<reference evidence="6 7" key="1">
    <citation type="submission" date="2017-09" db="EMBL/GenBank/DDBJ databases">
        <title>The diverse metabolic capabilities of V. boronicumulans make it an excellent choice for continued studies on novel biodegradation.</title>
        <authorList>
            <person name="Sun S."/>
        </authorList>
    </citation>
    <scope>NUCLEOTIDE SEQUENCE [LARGE SCALE GENOMIC DNA]</scope>
    <source>
        <strain evidence="6 7">J1</strain>
    </source>
</reference>
<dbReference type="InterPro" id="IPR004710">
    <property type="entry name" value="Bilac:Na_transpt"/>
</dbReference>
<protein>
    <submittedName>
        <fullName evidence="6">Bile acid:sodium symporter</fullName>
    </submittedName>
</protein>
<keyword evidence="3 5" id="KW-1133">Transmembrane helix</keyword>
<dbReference type="EMBL" id="CP023284">
    <property type="protein sequence ID" value="ATA54382.1"/>
    <property type="molecule type" value="Genomic_DNA"/>
</dbReference>
<dbReference type="Pfam" id="PF01758">
    <property type="entry name" value="SBF"/>
    <property type="match status" value="1"/>
</dbReference>
<feature type="transmembrane region" description="Helical" evidence="5">
    <location>
        <begin position="69"/>
        <end position="88"/>
    </location>
</feature>
<sequence length="292" mass="30845">MDTTLIVTRFLFGALALVMFGLGLSLSLEDFRRLFKHPKAVTIALVLQVIGLPLACYAIIVGFGLSPVFAIGLMLLAASPGGISANLFSHLFGGNVAMNISLTAVNTLLSIVTLPLIANWAIGHFAQSGQVVPLQTRKLVEVIAIVLVPVAIGMVVASRRPGFAARMEKPTKIFSAVVLAVVTVLAIANEWKNITTTFAEIGVPVLLFNLVSLLAGYYLSRAAGLDKPLATAISYEIGIHNSTLAIFIAVSVLGSFPLALPAAIYSVVMYITAPLFGWLLLRRGQPAALPAP</sequence>